<dbReference type="Gene3D" id="3.90.1150.10">
    <property type="entry name" value="Aspartate Aminotransferase, domain 1"/>
    <property type="match status" value="1"/>
</dbReference>
<gene>
    <name evidence="4" type="ORF">DL89DRAFT_162827</name>
</gene>
<evidence type="ECO:0000313" key="4">
    <source>
        <dbReference type="EMBL" id="ORX69564.1"/>
    </source>
</evidence>
<dbReference type="CDD" id="cd00609">
    <property type="entry name" value="AAT_like"/>
    <property type="match status" value="1"/>
</dbReference>
<dbReference type="PRINTS" id="PR00753">
    <property type="entry name" value="ACCSYNTHASE"/>
</dbReference>
<dbReference type="SUPFAM" id="SSF53383">
    <property type="entry name" value="PLP-dependent transferases"/>
    <property type="match status" value="1"/>
</dbReference>
<keyword evidence="5" id="KW-1185">Reference proteome</keyword>
<dbReference type="GO" id="GO:0006520">
    <property type="term" value="P:amino acid metabolic process"/>
    <property type="evidence" value="ECO:0007669"/>
    <property type="project" value="TreeGrafter"/>
</dbReference>
<dbReference type="GO" id="GO:0008483">
    <property type="term" value="F:transaminase activity"/>
    <property type="evidence" value="ECO:0007669"/>
    <property type="project" value="TreeGrafter"/>
</dbReference>
<evidence type="ECO:0000256" key="2">
    <source>
        <dbReference type="ARBA" id="ARBA00022898"/>
    </source>
</evidence>
<accession>A0A1Y1W8S0</accession>
<sequence>MTVLELSASAKGSLAKEPLLFKGFRLLHQNPYSKDANPEGIINAGIAANNTISDMVLEKLNSLTGVIASDLEYNSPYGEPQLRYEIADLFNRYLSPAEPVNPDAVTVFNGCTSAISKVTAATCDPGDHILIPAPCYAALESDMGTLPRAVATPVDIPLDEAFAPSQVRYFEQKISELKQQGKRTKMLFLMTPHNPLGASYPKETLRALFEFASKHSLFVVSDEIYALSVFDRKEGVTPFESVLSWSDLSSYIDPAALIVMHGLSKDFGLNGFRMGWTITPWNQDLTNTLHNYAPFGYRPAYTDRIIADFLADHAFVDNLLSTSRKNLAENYALTTEFFDKHSVEYVPCSAGHYIWFKLPIAASTKAHRALGALQATEVAKLWTKETDLTAWEHIVLNERVYFPTGQAFCSTEPGWFRFTFAITKEQLVLALDRIGNSFKLD</sequence>
<dbReference type="InterPro" id="IPR015421">
    <property type="entry name" value="PyrdxlP-dep_Trfase_major"/>
</dbReference>
<dbReference type="RefSeq" id="XP_040743252.1">
    <property type="nucleotide sequence ID" value="XM_040883686.1"/>
</dbReference>
<comment type="similarity">
    <text evidence="1">Belongs to the class-I pyridoxal-phosphate-dependent aminotransferase family.</text>
</comment>
<dbReference type="STRING" id="61395.A0A1Y1W8S0"/>
<dbReference type="InterPro" id="IPR004839">
    <property type="entry name" value="Aminotransferase_I/II_large"/>
</dbReference>
<reference evidence="4 5" key="1">
    <citation type="submission" date="2016-07" db="EMBL/GenBank/DDBJ databases">
        <title>Pervasive Adenine N6-methylation of Active Genes in Fungi.</title>
        <authorList>
            <consortium name="DOE Joint Genome Institute"/>
            <person name="Mondo S.J."/>
            <person name="Dannebaum R.O."/>
            <person name="Kuo R.C."/>
            <person name="Labutti K."/>
            <person name="Haridas S."/>
            <person name="Kuo A."/>
            <person name="Salamov A."/>
            <person name="Ahrendt S.R."/>
            <person name="Lipzen A."/>
            <person name="Sullivan W."/>
            <person name="Andreopoulos W.B."/>
            <person name="Clum A."/>
            <person name="Lindquist E."/>
            <person name="Daum C."/>
            <person name="Ramamoorthy G.K."/>
            <person name="Gryganskyi A."/>
            <person name="Culley D."/>
            <person name="Magnuson J.K."/>
            <person name="James T.Y."/>
            <person name="O'Malley M.A."/>
            <person name="Stajich J.E."/>
            <person name="Spatafora J.W."/>
            <person name="Visel A."/>
            <person name="Grigoriev I.V."/>
        </authorList>
    </citation>
    <scope>NUCLEOTIDE SEQUENCE [LARGE SCALE GENOMIC DNA]</scope>
    <source>
        <strain evidence="4 5">ATCC 12442</strain>
    </source>
</reference>
<dbReference type="Pfam" id="PF00155">
    <property type="entry name" value="Aminotran_1_2"/>
    <property type="match status" value="1"/>
</dbReference>
<evidence type="ECO:0000256" key="1">
    <source>
        <dbReference type="ARBA" id="ARBA00007441"/>
    </source>
</evidence>
<dbReference type="PANTHER" id="PTHR43795:SF39">
    <property type="entry name" value="AMINOTRANSFERASE CLASS I_CLASSII DOMAIN-CONTAINING PROTEIN"/>
    <property type="match status" value="1"/>
</dbReference>
<dbReference type="PANTHER" id="PTHR43795">
    <property type="entry name" value="BIFUNCTIONAL ASPARTATE AMINOTRANSFERASE AND GLUTAMATE/ASPARTATE-PREPHENATE AMINOTRANSFERASE-RELATED"/>
    <property type="match status" value="1"/>
</dbReference>
<dbReference type="GeneID" id="63800334"/>
<dbReference type="Proteomes" id="UP000193922">
    <property type="component" value="Unassembled WGS sequence"/>
</dbReference>
<proteinExistence type="inferred from homology"/>
<dbReference type="InterPro" id="IPR015422">
    <property type="entry name" value="PyrdxlP-dep_Trfase_small"/>
</dbReference>
<dbReference type="InterPro" id="IPR004838">
    <property type="entry name" value="NHTrfase_class1_PyrdxlP-BS"/>
</dbReference>
<evidence type="ECO:0000259" key="3">
    <source>
        <dbReference type="Pfam" id="PF00155"/>
    </source>
</evidence>
<dbReference type="Gene3D" id="3.40.640.10">
    <property type="entry name" value="Type I PLP-dependent aspartate aminotransferase-like (Major domain)"/>
    <property type="match status" value="1"/>
</dbReference>
<evidence type="ECO:0000313" key="5">
    <source>
        <dbReference type="Proteomes" id="UP000193922"/>
    </source>
</evidence>
<name>A0A1Y1W8S0_9FUNG</name>
<organism evidence="4 5">
    <name type="scientific">Linderina pennispora</name>
    <dbReference type="NCBI Taxonomy" id="61395"/>
    <lineage>
        <taxon>Eukaryota</taxon>
        <taxon>Fungi</taxon>
        <taxon>Fungi incertae sedis</taxon>
        <taxon>Zoopagomycota</taxon>
        <taxon>Kickxellomycotina</taxon>
        <taxon>Kickxellomycetes</taxon>
        <taxon>Kickxellales</taxon>
        <taxon>Kickxellaceae</taxon>
        <taxon>Linderina</taxon>
    </lineage>
</organism>
<comment type="caution">
    <text evidence="4">The sequence shown here is derived from an EMBL/GenBank/DDBJ whole genome shotgun (WGS) entry which is preliminary data.</text>
</comment>
<keyword evidence="2" id="KW-0663">Pyridoxal phosphate</keyword>
<dbReference type="InterPro" id="IPR015424">
    <property type="entry name" value="PyrdxlP-dep_Trfase"/>
</dbReference>
<dbReference type="PROSITE" id="PS00105">
    <property type="entry name" value="AA_TRANSFER_CLASS_1"/>
    <property type="match status" value="1"/>
</dbReference>
<dbReference type="InterPro" id="IPR050478">
    <property type="entry name" value="Ethylene_sulfur-biosynth"/>
</dbReference>
<feature type="domain" description="Aminotransferase class I/classII large" evidence="3">
    <location>
        <begin position="62"/>
        <end position="434"/>
    </location>
</feature>
<keyword evidence="4" id="KW-0808">Transferase</keyword>
<dbReference type="EMBL" id="MCFD01000007">
    <property type="protein sequence ID" value="ORX69564.1"/>
    <property type="molecule type" value="Genomic_DNA"/>
</dbReference>
<protein>
    <submittedName>
        <fullName evidence="4">PLP-dependent transferase</fullName>
    </submittedName>
</protein>
<dbReference type="GO" id="GO:0030170">
    <property type="term" value="F:pyridoxal phosphate binding"/>
    <property type="evidence" value="ECO:0007669"/>
    <property type="project" value="InterPro"/>
</dbReference>
<dbReference type="AlphaFoldDB" id="A0A1Y1W8S0"/>
<dbReference type="OrthoDB" id="7042322at2759"/>